<dbReference type="GO" id="GO:0009279">
    <property type="term" value="C:cell outer membrane"/>
    <property type="evidence" value="ECO:0007669"/>
    <property type="project" value="UniProtKB-SubCell"/>
</dbReference>
<evidence type="ECO:0000256" key="2">
    <source>
        <dbReference type="ARBA" id="ARBA00022448"/>
    </source>
</evidence>
<evidence type="ECO:0000313" key="11">
    <source>
        <dbReference type="Proteomes" id="UP000006844"/>
    </source>
</evidence>
<dbReference type="SUPFAM" id="SSF56935">
    <property type="entry name" value="Porins"/>
    <property type="match status" value="1"/>
</dbReference>
<dbReference type="GO" id="GO:0044718">
    <property type="term" value="P:siderophore transmembrane transport"/>
    <property type="evidence" value="ECO:0007669"/>
    <property type="project" value="TreeGrafter"/>
</dbReference>
<dbReference type="EMBL" id="CP002467">
    <property type="protein sequence ID" value="ADV80950.1"/>
    <property type="molecule type" value="Genomic_DNA"/>
</dbReference>
<dbReference type="Pfam" id="PF13620">
    <property type="entry name" value="CarboxypepD_reg"/>
    <property type="match status" value="1"/>
</dbReference>
<evidence type="ECO:0000256" key="3">
    <source>
        <dbReference type="ARBA" id="ARBA00022452"/>
    </source>
</evidence>
<dbReference type="eggNOG" id="COG4771">
    <property type="taxonomic scope" value="Bacteria"/>
</dbReference>
<dbReference type="KEGG" id="tsa:AciPR4_0109"/>
<organism evidence="10 11">
    <name type="scientific">Terriglobus saanensis (strain ATCC BAA-1853 / DSM 23119 / SP1PR4)</name>
    <dbReference type="NCBI Taxonomy" id="401053"/>
    <lineage>
        <taxon>Bacteria</taxon>
        <taxon>Pseudomonadati</taxon>
        <taxon>Acidobacteriota</taxon>
        <taxon>Terriglobia</taxon>
        <taxon>Terriglobales</taxon>
        <taxon>Acidobacteriaceae</taxon>
        <taxon>Terriglobus</taxon>
    </lineage>
</organism>
<keyword evidence="5 8" id="KW-0472">Membrane</keyword>
<evidence type="ECO:0000256" key="8">
    <source>
        <dbReference type="SAM" id="Phobius"/>
    </source>
</evidence>
<keyword evidence="6" id="KW-0998">Cell outer membrane</keyword>
<evidence type="ECO:0000259" key="9">
    <source>
        <dbReference type="Pfam" id="PF25183"/>
    </source>
</evidence>
<sequence>MLDFGGTRLKLKNFFLSIPVLVICFSAPLLVSQVANNTAIVGTVRDPDGKLIPNAKVVAVNQGTKVQYPANTDNRGDYQIQFVAPGSYNVTVNGAGFSQIVKTGVVVVVNQPARADFELVVGSEAASITITASTPPLQTDDASLGETFDSKSVQDLPLMGHNALDIATTASNVTTGVNTSYTNVPPGEDFIGAGQREIQNSISLDGVSIMNNLLSAAPARPSSDMISEVQMQSGNYSAQYGSYLGLHVNLVSKYGTNDLHGAAYDYIQNTALNAHNYTDAPGAAKAVQHYNQYGFTLGGPVDIPHLYNGRNRTFFFGSWERLRQIQESPDTGETTLTAAERNGDFSARYQGFDGSGNCINLCLHDPFTGDYYPNNIIPASDLNTAAAQISKKLQAYMVLPNQPGSTASFGTEQNLSGNNPSSLVITQTLDRVDENIGDKVRLFFRYHWQDISFFTGTLFPTNSTSGPTNSRNYAFGYTHIITQKLINDFHIGLNTIVSNNLDYFYANGPSNAGTQLGIPGFTSDTQYGNPGIPTINIDGVLGLGNGSANWFQDDRTVDGYDQVSYQVGKHNLMFGAELRRLTLGRQAANDPRGVFNFSANSNNDSTSTGFAAADFVLGLAQSSNTPIFPLKSGIGEWRDGFFVLDNWQILSRLTLNYGIRYELPTVPYSLNGYARILNANETAIIPASSAADAASFTPAVGFKFINPTHMDWAPRVGFAYRPSDHNTIRGGFGIYYNANQLNTYTLTAQNYPFANTAEYDTDPSNPVSLSNPTPGAASLTPVTGVPGTYGSAITMGPDLPTQRLYQWNLSVGQDLWHNAALELQYLGSHALHLDRNFFDNTPTPGPGTINSRRPNQLFGKIRRIQNDAYSHYNGLTTILRQRSFHGLSALLSYTWSHDLDVTDDSNGTGNTMNNYNIAQDYGNSGWDIRHRFVGSATYALPTLANHGFLVRETAGGWQLNTIVTLQTGTPFNLLVDNDPANISEPRNTVQRPNILAPLQEMHCTTQNIIRGTTCLDIAHLAIPAQYTFGNAARNMYHGPGQENVNFSVFKNVPIYNRLQLQIRAEVANLFNHPNPNGPNSEIDSPSFVGNNPASDPTLGTVTNVSSSPRQIQLAGKIIF</sequence>
<dbReference type="AlphaFoldDB" id="E8UZ05"/>
<name>E8UZ05_TERSS</name>
<dbReference type="InterPro" id="IPR036942">
    <property type="entry name" value="Beta-barrel_TonB_sf"/>
</dbReference>
<gene>
    <name evidence="10" type="ordered locus">AciPR4_0109</name>
</gene>
<reference evidence="10 11" key="1">
    <citation type="journal article" date="2012" name="Stand. Genomic Sci.">
        <title>Complete genome sequence of Terriglobus saanensis type strain SP1PR4(T), an Acidobacteria from tundra soil.</title>
        <authorList>
            <person name="Rawat S.R."/>
            <person name="Mannisto M.K."/>
            <person name="Starovoytov V."/>
            <person name="Goodwin L."/>
            <person name="Nolan M."/>
            <person name="Hauser L."/>
            <person name="Land M."/>
            <person name="Davenport K.W."/>
            <person name="Woyke T."/>
            <person name="Haggblom M.M."/>
        </authorList>
    </citation>
    <scope>NUCLEOTIDE SEQUENCE</scope>
    <source>
        <strain evidence="11">ATCC BAA-1853 / DSM 23119 / SP1PR4</strain>
    </source>
</reference>
<evidence type="ECO:0000256" key="6">
    <source>
        <dbReference type="ARBA" id="ARBA00023237"/>
    </source>
</evidence>
<feature type="domain" description="TonB-dependent transporter Oar-like beta-barrel" evidence="9">
    <location>
        <begin position="251"/>
        <end position="1112"/>
    </location>
</feature>
<dbReference type="SUPFAM" id="SSF49464">
    <property type="entry name" value="Carboxypeptidase regulatory domain-like"/>
    <property type="match status" value="1"/>
</dbReference>
<evidence type="ECO:0000256" key="7">
    <source>
        <dbReference type="SAM" id="MobiDB-lite"/>
    </source>
</evidence>
<keyword evidence="2" id="KW-0813">Transport</keyword>
<dbReference type="PANTHER" id="PTHR30069">
    <property type="entry name" value="TONB-DEPENDENT OUTER MEMBRANE RECEPTOR"/>
    <property type="match status" value="1"/>
</dbReference>
<evidence type="ECO:0000256" key="5">
    <source>
        <dbReference type="ARBA" id="ARBA00023136"/>
    </source>
</evidence>
<evidence type="ECO:0000256" key="4">
    <source>
        <dbReference type="ARBA" id="ARBA00022692"/>
    </source>
</evidence>
<keyword evidence="3" id="KW-1134">Transmembrane beta strand</keyword>
<proteinExistence type="predicted"/>
<dbReference type="InterPro" id="IPR057601">
    <property type="entry name" value="Oar-like_b-barrel"/>
</dbReference>
<feature type="transmembrane region" description="Helical" evidence="8">
    <location>
        <begin position="12"/>
        <end position="31"/>
    </location>
</feature>
<dbReference type="STRING" id="401053.AciPR4_0109"/>
<evidence type="ECO:0000256" key="1">
    <source>
        <dbReference type="ARBA" id="ARBA00004571"/>
    </source>
</evidence>
<keyword evidence="4 8" id="KW-0812">Transmembrane</keyword>
<dbReference type="PANTHER" id="PTHR30069:SF46">
    <property type="entry name" value="OAR PROTEIN"/>
    <property type="match status" value="1"/>
</dbReference>
<evidence type="ECO:0000313" key="10">
    <source>
        <dbReference type="EMBL" id="ADV80950.1"/>
    </source>
</evidence>
<accession>E8UZ05</accession>
<keyword evidence="11" id="KW-1185">Reference proteome</keyword>
<dbReference type="Pfam" id="PF25183">
    <property type="entry name" value="OMP_b-brl_4"/>
    <property type="match status" value="1"/>
</dbReference>
<dbReference type="InterPro" id="IPR008969">
    <property type="entry name" value="CarboxyPept-like_regulatory"/>
</dbReference>
<dbReference type="GO" id="GO:0015344">
    <property type="term" value="F:siderophore uptake transmembrane transporter activity"/>
    <property type="evidence" value="ECO:0007669"/>
    <property type="project" value="TreeGrafter"/>
</dbReference>
<dbReference type="InterPro" id="IPR039426">
    <property type="entry name" value="TonB-dep_rcpt-like"/>
</dbReference>
<comment type="subcellular location">
    <subcellularLocation>
        <location evidence="1">Cell outer membrane</location>
        <topology evidence="1">Multi-pass membrane protein</topology>
    </subcellularLocation>
</comment>
<feature type="region of interest" description="Disordered" evidence="7">
    <location>
        <begin position="1071"/>
        <end position="1091"/>
    </location>
</feature>
<protein>
    <recommendedName>
        <fullName evidence="9">TonB-dependent transporter Oar-like beta-barrel domain-containing protein</fullName>
    </recommendedName>
</protein>
<dbReference type="Gene3D" id="2.60.40.1120">
    <property type="entry name" value="Carboxypeptidase-like, regulatory domain"/>
    <property type="match status" value="1"/>
</dbReference>
<dbReference type="Proteomes" id="UP000006844">
    <property type="component" value="Chromosome"/>
</dbReference>
<dbReference type="HOGENOM" id="CLU_006298_0_0_0"/>
<keyword evidence="8" id="KW-1133">Transmembrane helix</keyword>
<dbReference type="Gene3D" id="2.40.170.20">
    <property type="entry name" value="TonB-dependent receptor, beta-barrel domain"/>
    <property type="match status" value="1"/>
</dbReference>